<dbReference type="GO" id="GO:0003723">
    <property type="term" value="F:RNA binding"/>
    <property type="evidence" value="ECO:0007669"/>
    <property type="project" value="UniProtKB-UniRule"/>
</dbReference>
<dbReference type="EMBL" id="AP012342">
    <property type="protein sequence ID" value="BAM05740.1"/>
    <property type="molecule type" value="Genomic_DNA"/>
</dbReference>
<keyword evidence="2 3" id="KW-0694">RNA-binding</keyword>
<dbReference type="Pfam" id="PF01668">
    <property type="entry name" value="SmpB"/>
    <property type="match status" value="1"/>
</dbReference>
<dbReference type="GO" id="GO:0070929">
    <property type="term" value="P:trans-translation"/>
    <property type="evidence" value="ECO:0007669"/>
    <property type="project" value="UniProtKB-UniRule"/>
</dbReference>
<evidence type="ECO:0000256" key="4">
    <source>
        <dbReference type="SAM" id="MobiDB-lite"/>
    </source>
</evidence>
<dbReference type="KEGG" id="lfc:LFE_0009"/>
<evidence type="ECO:0000256" key="2">
    <source>
        <dbReference type="ARBA" id="ARBA00022884"/>
    </source>
</evidence>
<evidence type="ECO:0000313" key="5">
    <source>
        <dbReference type="EMBL" id="BAM05740.1"/>
    </source>
</evidence>
<dbReference type="NCBIfam" id="NF003843">
    <property type="entry name" value="PRK05422.1"/>
    <property type="match status" value="1"/>
</dbReference>
<dbReference type="GO" id="GO:0005829">
    <property type="term" value="C:cytosol"/>
    <property type="evidence" value="ECO:0007669"/>
    <property type="project" value="TreeGrafter"/>
</dbReference>
<dbReference type="SUPFAM" id="SSF74982">
    <property type="entry name" value="Small protein B (SmpB)"/>
    <property type="match status" value="1"/>
</dbReference>
<name>I0IKE1_LEPFC</name>
<keyword evidence="1 3" id="KW-0963">Cytoplasm</keyword>
<dbReference type="OrthoDB" id="9805462at2"/>
<feature type="compositionally biased region" description="Basic and acidic residues" evidence="4">
    <location>
        <begin position="133"/>
        <end position="154"/>
    </location>
</feature>
<organism evidence="5 6">
    <name type="scientific">Leptospirillum ferrooxidans (strain C2-3)</name>
    <dbReference type="NCBI Taxonomy" id="1162668"/>
    <lineage>
        <taxon>Bacteria</taxon>
        <taxon>Pseudomonadati</taxon>
        <taxon>Nitrospirota</taxon>
        <taxon>Nitrospiria</taxon>
        <taxon>Nitrospirales</taxon>
        <taxon>Nitrospiraceae</taxon>
        <taxon>Leptospirillum</taxon>
    </lineage>
</organism>
<evidence type="ECO:0000256" key="3">
    <source>
        <dbReference type="HAMAP-Rule" id="MF_00023"/>
    </source>
</evidence>
<evidence type="ECO:0000313" key="6">
    <source>
        <dbReference type="Proteomes" id="UP000007382"/>
    </source>
</evidence>
<protein>
    <recommendedName>
        <fullName evidence="3">SsrA-binding protein</fullName>
    </recommendedName>
    <alternativeName>
        <fullName evidence="3">Small protein B</fullName>
    </alternativeName>
</protein>
<comment type="subcellular location">
    <subcellularLocation>
        <location evidence="3">Cytoplasm</location>
    </subcellularLocation>
    <text evidence="3">The tmRNA-SmpB complex associates with stalled 70S ribosomes.</text>
</comment>
<dbReference type="InterPro" id="IPR000037">
    <property type="entry name" value="SsrA-bd_prot"/>
</dbReference>
<reference evidence="6" key="2">
    <citation type="submission" date="2012-03" db="EMBL/GenBank/DDBJ databases">
        <title>The complete genome sequence of the pioneer microbe on fresh volcanic deposit, Leptospirillum ferrooxidans strain C2-3.</title>
        <authorList>
            <person name="Fujimura R."/>
            <person name="Sato Y."/>
            <person name="Nishizawa T."/>
            <person name="Nanba K."/>
            <person name="Oshima K."/>
            <person name="Hattori M."/>
            <person name="Kamijo T."/>
            <person name="Ohta H."/>
        </authorList>
    </citation>
    <scope>NUCLEOTIDE SEQUENCE [LARGE SCALE GENOMIC DNA]</scope>
    <source>
        <strain evidence="6">C2-3</strain>
    </source>
</reference>
<accession>I0IKE1</accession>
<dbReference type="InterPro" id="IPR020081">
    <property type="entry name" value="SsrA-bd_prot_CS"/>
</dbReference>
<dbReference type="NCBIfam" id="TIGR00086">
    <property type="entry name" value="smpB"/>
    <property type="match status" value="1"/>
</dbReference>
<dbReference type="eggNOG" id="COG0691">
    <property type="taxonomic scope" value="Bacteria"/>
</dbReference>
<dbReference type="HAMAP" id="MF_00023">
    <property type="entry name" value="SmpB"/>
    <property type="match status" value="1"/>
</dbReference>
<dbReference type="RefSeq" id="WP_014448235.1">
    <property type="nucleotide sequence ID" value="NC_017094.1"/>
</dbReference>
<dbReference type="AlphaFoldDB" id="I0IKE1"/>
<comment type="similarity">
    <text evidence="3">Belongs to the SmpB family.</text>
</comment>
<dbReference type="STRING" id="1162668.LFE_0009"/>
<gene>
    <name evidence="3" type="primary">smpB</name>
    <name evidence="5" type="ordered locus">LFE_0009</name>
</gene>
<dbReference type="InterPro" id="IPR023620">
    <property type="entry name" value="SmpB"/>
</dbReference>
<keyword evidence="6" id="KW-1185">Reference proteome</keyword>
<evidence type="ECO:0000256" key="1">
    <source>
        <dbReference type="ARBA" id="ARBA00022490"/>
    </source>
</evidence>
<dbReference type="Proteomes" id="UP000007382">
    <property type="component" value="Chromosome"/>
</dbReference>
<dbReference type="PANTHER" id="PTHR30308">
    <property type="entry name" value="TMRNA-BINDING COMPONENT OF TRANS-TRANSLATION TAGGING COMPLEX"/>
    <property type="match status" value="1"/>
</dbReference>
<dbReference type="PROSITE" id="PS01317">
    <property type="entry name" value="SSRP"/>
    <property type="match status" value="1"/>
</dbReference>
<comment type="function">
    <text evidence="3">Required for rescue of stalled ribosomes mediated by trans-translation. Binds to transfer-messenger RNA (tmRNA), required for stable association of tmRNA with ribosomes. tmRNA and SmpB together mimic tRNA shape, replacing the anticodon stem-loop with SmpB. tmRNA is encoded by the ssrA gene; the 2 termini fold to resemble tRNA(Ala) and it encodes a 'tag peptide', a short internal open reading frame. During trans-translation Ala-aminoacylated tmRNA acts like a tRNA, entering the A-site of stalled ribosomes, displacing the stalled mRNA. The ribosome then switches to translate the ORF on the tmRNA; the nascent peptide is terminated with the 'tag peptide' encoded by the tmRNA and targeted for degradation. The ribosome is freed to recommence translation, which seems to be the essential function of trans-translation.</text>
</comment>
<dbReference type="GO" id="GO:0070930">
    <property type="term" value="P:trans-translation-dependent protein tagging"/>
    <property type="evidence" value="ECO:0007669"/>
    <property type="project" value="TreeGrafter"/>
</dbReference>
<dbReference type="CDD" id="cd09294">
    <property type="entry name" value="SmpB"/>
    <property type="match status" value="1"/>
</dbReference>
<dbReference type="Gene3D" id="2.40.280.10">
    <property type="match status" value="1"/>
</dbReference>
<dbReference type="HOGENOM" id="CLU_108953_0_0_0"/>
<reference evidence="5 6" key="1">
    <citation type="journal article" date="2012" name="J. Bacteriol.">
        <title>Complete Genome Sequence of Leptospirillum ferrooxidans Strain C2-3, Isolated from a Fresh Volcanic Ash Deposit on the Island of Miyake, Japan.</title>
        <authorList>
            <person name="Fujimura R."/>
            <person name="Sato Y."/>
            <person name="Nishizawa T."/>
            <person name="Oshima K."/>
            <person name="Kim S.-W."/>
            <person name="Hattori M."/>
            <person name="Kamijo T."/>
            <person name="Ohta H."/>
        </authorList>
    </citation>
    <scope>NUCLEOTIDE SEQUENCE [LARGE SCALE GENOMIC DNA]</scope>
    <source>
        <strain evidence="5 6">C2-3</strain>
    </source>
</reference>
<dbReference type="PATRIC" id="fig|1162668.3.peg.9"/>
<sequence>MATPPKAPSGKTVANNRRAGFQYEILERFEAGLVLLGTEVKALREGRSNLGDAFVRIDDMEAFVHQLHIGPYSAGSFLNHEPLRKRKLLLHKKQIKRIMGLVKIKGYTIILTRIYVTSAGRFKAEIALAKGKTQGDKREAIREREAHRDIERAFRSSKRGPS</sequence>
<dbReference type="PANTHER" id="PTHR30308:SF2">
    <property type="entry name" value="SSRA-BINDING PROTEIN"/>
    <property type="match status" value="1"/>
</dbReference>
<feature type="region of interest" description="Disordered" evidence="4">
    <location>
        <begin position="133"/>
        <end position="162"/>
    </location>
</feature>
<proteinExistence type="inferred from homology"/>